<accession>A0A0M2P080</accession>
<evidence type="ECO:0000256" key="7">
    <source>
        <dbReference type="ARBA" id="ARBA00031758"/>
    </source>
</evidence>
<comment type="similarity">
    <text evidence="2">Belongs to the short-chain dehydrogenases/reductases (SDR) family.</text>
</comment>
<dbReference type="PRINTS" id="PR00080">
    <property type="entry name" value="SDRFAMILY"/>
</dbReference>
<dbReference type="PANTHER" id="PTHR42879:SF2">
    <property type="entry name" value="3-OXOACYL-[ACYL-CARRIER-PROTEIN] REDUCTASE FABG"/>
    <property type="match status" value="1"/>
</dbReference>
<dbReference type="GO" id="GO:0052588">
    <property type="term" value="F:diacetyl reductase ((S)-acetoin forming) (NAD+) activity"/>
    <property type="evidence" value="ECO:0007669"/>
    <property type="project" value="UniProtKB-EC"/>
</dbReference>
<sequence length="256" mass="28631">MCRKVALITGSAKGLGKKTALDLAANEIDIVINYRKSKAEAQKLVDEIKQKFGVNVIAIQADVSKIKDVKNMIESIMSTMGRLDILIHNAGPFIKDKQTIIDTSYEEWNAMVDGNLKSFFILVKEVVPIMRKNNWGRVITIGFDQSQNIPGWIYRGAYAAAKTGVLSLTQTLSKEEARFGITFNTVCPGDILGDDKERNIAEHKRNDLSHFEIPRKEYGEDISRVINFLCEEKSSYITGATISVTGNHDVINKYNL</sequence>
<dbReference type="InterPro" id="IPR050259">
    <property type="entry name" value="SDR"/>
</dbReference>
<evidence type="ECO:0000256" key="4">
    <source>
        <dbReference type="ARBA" id="ARBA00016110"/>
    </source>
</evidence>
<dbReference type="EMBL" id="LAKJ01000002">
    <property type="protein sequence ID" value="KKI65351.1"/>
    <property type="molecule type" value="Genomic_DNA"/>
</dbReference>
<keyword evidence="5" id="KW-0560">Oxidoreductase</keyword>
<dbReference type="InterPro" id="IPR036291">
    <property type="entry name" value="NAD(P)-bd_dom_sf"/>
</dbReference>
<proteinExistence type="inferred from homology"/>
<comment type="function">
    <text evidence="1">Catalyzes the irreversible reduction of 2,3-butanediol to (S)-acetoin in the presence of NADH.</text>
</comment>
<dbReference type="Pfam" id="PF13561">
    <property type="entry name" value="adh_short_C2"/>
    <property type="match status" value="1"/>
</dbReference>
<evidence type="ECO:0000256" key="5">
    <source>
        <dbReference type="ARBA" id="ARBA00023002"/>
    </source>
</evidence>
<dbReference type="PATRIC" id="fig|74704.6.peg.1342"/>
<dbReference type="GO" id="GO:0008206">
    <property type="term" value="P:bile acid metabolic process"/>
    <property type="evidence" value="ECO:0007669"/>
    <property type="project" value="UniProtKB-ARBA"/>
</dbReference>
<comment type="caution">
    <text evidence="9">The sequence shown here is derived from an EMBL/GenBank/DDBJ whole genome shotgun (WGS) entry which is preliminary data.</text>
</comment>
<dbReference type="RefSeq" id="WP_019469001.1">
    <property type="nucleotide sequence ID" value="NZ_BKAS01000001.1"/>
</dbReference>
<dbReference type="Proteomes" id="UP000034455">
    <property type="component" value="Unassembled WGS sequence"/>
</dbReference>
<gene>
    <name evidence="9" type="ORF">UF66_1308</name>
</gene>
<dbReference type="CDD" id="cd05233">
    <property type="entry name" value="SDR_c"/>
    <property type="match status" value="1"/>
</dbReference>
<dbReference type="GeneID" id="58096481"/>
<protein>
    <recommendedName>
        <fullName evidence="4">Diacetyl reductase [(S)-acetoin forming]</fullName>
        <ecNumber evidence="3">1.1.1.304</ecNumber>
    </recommendedName>
    <alternativeName>
        <fullName evidence="6">Acetoin(diacetyl) reductase</fullName>
    </alternativeName>
    <alternativeName>
        <fullName evidence="7">Meso-2,3-butanediol dehydrogenase</fullName>
    </alternativeName>
</protein>
<evidence type="ECO:0000313" key="10">
    <source>
        <dbReference type="Proteomes" id="UP000034455"/>
    </source>
</evidence>
<dbReference type="EC" id="1.1.1.304" evidence="3"/>
<dbReference type="SUPFAM" id="SSF51735">
    <property type="entry name" value="NAD(P)-binding Rossmann-fold domains"/>
    <property type="match status" value="1"/>
</dbReference>
<dbReference type="InterPro" id="IPR002347">
    <property type="entry name" value="SDR_fam"/>
</dbReference>
<dbReference type="AlphaFoldDB" id="A0A0M2P080"/>
<organism evidence="9 10">
    <name type="scientific">Staphylococcus cohnii subsp. cohnii</name>
    <dbReference type="NCBI Taxonomy" id="74704"/>
    <lineage>
        <taxon>Bacteria</taxon>
        <taxon>Bacillati</taxon>
        <taxon>Bacillota</taxon>
        <taxon>Bacilli</taxon>
        <taxon>Bacillales</taxon>
        <taxon>Staphylococcaceae</taxon>
        <taxon>Staphylococcus</taxon>
        <taxon>Staphylococcus cohnii species complex</taxon>
    </lineage>
</organism>
<evidence type="ECO:0000256" key="1">
    <source>
        <dbReference type="ARBA" id="ARBA00003200"/>
    </source>
</evidence>
<evidence type="ECO:0000256" key="3">
    <source>
        <dbReference type="ARBA" id="ARBA00012848"/>
    </source>
</evidence>
<evidence type="ECO:0000256" key="2">
    <source>
        <dbReference type="ARBA" id="ARBA00006484"/>
    </source>
</evidence>
<dbReference type="PANTHER" id="PTHR42879">
    <property type="entry name" value="3-OXOACYL-(ACYL-CARRIER-PROTEIN) REDUCTASE"/>
    <property type="match status" value="1"/>
</dbReference>
<evidence type="ECO:0000313" key="9">
    <source>
        <dbReference type="EMBL" id="KKI65351.1"/>
    </source>
</evidence>
<dbReference type="PRINTS" id="PR00081">
    <property type="entry name" value="GDHRDH"/>
</dbReference>
<dbReference type="FunFam" id="3.40.50.720:FF:000084">
    <property type="entry name" value="Short-chain dehydrogenase reductase"/>
    <property type="match status" value="1"/>
</dbReference>
<evidence type="ECO:0000256" key="6">
    <source>
        <dbReference type="ARBA" id="ARBA00029989"/>
    </source>
</evidence>
<evidence type="ECO:0000256" key="8">
    <source>
        <dbReference type="ARBA" id="ARBA00047315"/>
    </source>
</evidence>
<name>A0A0M2P080_STACC</name>
<comment type="catalytic activity">
    <reaction evidence="8">
        <text>(S)-acetoin + NAD(+) = diacetyl + NADH + H(+)</text>
        <dbReference type="Rhea" id="RHEA:27286"/>
        <dbReference type="ChEBI" id="CHEBI:15378"/>
        <dbReference type="ChEBI" id="CHEBI:15687"/>
        <dbReference type="ChEBI" id="CHEBI:16583"/>
        <dbReference type="ChEBI" id="CHEBI:57540"/>
        <dbReference type="ChEBI" id="CHEBI:57945"/>
        <dbReference type="EC" id="1.1.1.304"/>
    </reaction>
</comment>
<reference evidence="9 10" key="1">
    <citation type="submission" date="2015-03" db="EMBL/GenBank/DDBJ databases">
        <title>Genome Assembly of Staphylococcus cohnii subsp. cohnii strain G22B2.</title>
        <authorList>
            <person name="Nair G."/>
            <person name="Kaur G."/>
            <person name="Khatri I."/>
            <person name="Singh N.K."/>
            <person name="Sathyabama S."/>
            <person name="Maurya S.K."/>
            <person name="Subramanian S."/>
            <person name="Agrewala J.N."/>
            <person name="Mayilraj S."/>
        </authorList>
    </citation>
    <scope>NUCLEOTIDE SEQUENCE [LARGE SCALE GENOMIC DNA]</scope>
    <source>
        <strain evidence="9 10">G22B2</strain>
    </source>
</reference>
<dbReference type="Gene3D" id="3.40.50.720">
    <property type="entry name" value="NAD(P)-binding Rossmann-like Domain"/>
    <property type="match status" value="1"/>
</dbReference>